<organism evidence="4 5">
    <name type="scientific">Candidatus Uhrbacteria bacterium GW2011_GWF2_41_16</name>
    <dbReference type="NCBI Taxonomy" id="1618997"/>
    <lineage>
        <taxon>Bacteria</taxon>
        <taxon>Candidatus Uhriibacteriota</taxon>
    </lineage>
</organism>
<feature type="non-terminal residue" evidence="4">
    <location>
        <position position="1"/>
    </location>
</feature>
<dbReference type="GO" id="GO:0005829">
    <property type="term" value="C:cytosol"/>
    <property type="evidence" value="ECO:0007669"/>
    <property type="project" value="TreeGrafter"/>
</dbReference>
<evidence type="ECO:0000256" key="2">
    <source>
        <dbReference type="ARBA" id="ARBA00049402"/>
    </source>
</evidence>
<evidence type="ECO:0000313" key="5">
    <source>
        <dbReference type="Proteomes" id="UP000034746"/>
    </source>
</evidence>
<dbReference type="Pfam" id="PF00156">
    <property type="entry name" value="Pribosyltran"/>
    <property type="match status" value="1"/>
</dbReference>
<keyword evidence="4" id="KW-0328">Glycosyltransferase</keyword>
<protein>
    <submittedName>
        <fullName evidence="4">Hypoxanthine phosphoribosyltransferase</fullName>
    </submittedName>
</protein>
<evidence type="ECO:0000259" key="3">
    <source>
        <dbReference type="Pfam" id="PF00156"/>
    </source>
</evidence>
<dbReference type="GO" id="GO:0006178">
    <property type="term" value="P:guanine salvage"/>
    <property type="evidence" value="ECO:0007669"/>
    <property type="project" value="TreeGrafter"/>
</dbReference>
<dbReference type="GO" id="GO:0032263">
    <property type="term" value="P:GMP salvage"/>
    <property type="evidence" value="ECO:0007669"/>
    <property type="project" value="TreeGrafter"/>
</dbReference>
<dbReference type="GO" id="GO:0046100">
    <property type="term" value="P:hypoxanthine metabolic process"/>
    <property type="evidence" value="ECO:0007669"/>
    <property type="project" value="TreeGrafter"/>
</dbReference>
<dbReference type="Gene3D" id="3.40.50.2020">
    <property type="match status" value="1"/>
</dbReference>
<keyword evidence="4" id="KW-0808">Transferase</keyword>
<dbReference type="InterPro" id="IPR029057">
    <property type="entry name" value="PRTase-like"/>
</dbReference>
<dbReference type="AlphaFoldDB" id="A0A0G0V7K2"/>
<dbReference type="EMBL" id="LCAU01000020">
    <property type="protein sequence ID" value="KKR97013.1"/>
    <property type="molecule type" value="Genomic_DNA"/>
</dbReference>
<dbReference type="CDD" id="cd06223">
    <property type="entry name" value="PRTases_typeI"/>
    <property type="match status" value="1"/>
</dbReference>
<comment type="catalytic activity">
    <reaction evidence="1">
        <text>GMP + diphosphate = guanine + 5-phospho-alpha-D-ribose 1-diphosphate</text>
        <dbReference type="Rhea" id="RHEA:25424"/>
        <dbReference type="ChEBI" id="CHEBI:16235"/>
        <dbReference type="ChEBI" id="CHEBI:33019"/>
        <dbReference type="ChEBI" id="CHEBI:58017"/>
        <dbReference type="ChEBI" id="CHEBI:58115"/>
        <dbReference type="EC" id="2.4.2.8"/>
    </reaction>
    <physiologicalReaction direction="right-to-left" evidence="1">
        <dbReference type="Rhea" id="RHEA:25426"/>
    </physiologicalReaction>
</comment>
<accession>A0A0G0V7K2</accession>
<proteinExistence type="predicted"/>
<comment type="caution">
    <text evidence="4">The sequence shown here is derived from an EMBL/GenBank/DDBJ whole genome shotgun (WGS) entry which is preliminary data.</text>
</comment>
<gene>
    <name evidence="4" type="ORF">UU48_C0020G0009</name>
</gene>
<dbReference type="Proteomes" id="UP000034746">
    <property type="component" value="Unassembled WGS sequence"/>
</dbReference>
<dbReference type="InterPro" id="IPR000836">
    <property type="entry name" value="PRTase_dom"/>
</dbReference>
<feature type="domain" description="Phosphoribosyltransferase" evidence="3">
    <location>
        <begin position="4"/>
        <end position="73"/>
    </location>
</feature>
<comment type="catalytic activity">
    <reaction evidence="2">
        <text>IMP + diphosphate = hypoxanthine + 5-phospho-alpha-D-ribose 1-diphosphate</text>
        <dbReference type="Rhea" id="RHEA:17973"/>
        <dbReference type="ChEBI" id="CHEBI:17368"/>
        <dbReference type="ChEBI" id="CHEBI:33019"/>
        <dbReference type="ChEBI" id="CHEBI:58017"/>
        <dbReference type="ChEBI" id="CHEBI:58053"/>
        <dbReference type="EC" id="2.4.2.8"/>
    </reaction>
    <physiologicalReaction direction="right-to-left" evidence="2">
        <dbReference type="Rhea" id="RHEA:17975"/>
    </physiologicalReaction>
</comment>
<dbReference type="GO" id="GO:0004422">
    <property type="term" value="F:hypoxanthine phosphoribosyltransferase activity"/>
    <property type="evidence" value="ECO:0007669"/>
    <property type="project" value="TreeGrafter"/>
</dbReference>
<evidence type="ECO:0000313" key="4">
    <source>
        <dbReference type="EMBL" id="KKR97013.1"/>
    </source>
</evidence>
<evidence type="ECO:0000256" key="1">
    <source>
        <dbReference type="ARBA" id="ARBA00048811"/>
    </source>
</evidence>
<dbReference type="InterPro" id="IPR050408">
    <property type="entry name" value="HGPRT"/>
</dbReference>
<dbReference type="PANTHER" id="PTHR43340:SF1">
    <property type="entry name" value="HYPOXANTHINE PHOSPHORIBOSYLTRANSFERASE"/>
    <property type="match status" value="1"/>
</dbReference>
<sequence length="90" mass="10248">VDITKRDVIVVEDIIDTGFTLGYLLRILKARNPASLKVAVLLDRPSLRIVELPVAYKGFEISDEFVVGYGLDYNQRYRNLPYICLLTSTK</sequence>
<dbReference type="GO" id="GO:0000287">
    <property type="term" value="F:magnesium ion binding"/>
    <property type="evidence" value="ECO:0007669"/>
    <property type="project" value="TreeGrafter"/>
</dbReference>
<reference evidence="4 5" key="1">
    <citation type="journal article" date="2015" name="Nature">
        <title>rRNA introns, odd ribosomes, and small enigmatic genomes across a large radiation of phyla.</title>
        <authorList>
            <person name="Brown C.T."/>
            <person name="Hug L.A."/>
            <person name="Thomas B.C."/>
            <person name="Sharon I."/>
            <person name="Castelle C.J."/>
            <person name="Singh A."/>
            <person name="Wilkins M.J."/>
            <person name="Williams K.H."/>
            <person name="Banfield J.F."/>
        </authorList>
    </citation>
    <scope>NUCLEOTIDE SEQUENCE [LARGE SCALE GENOMIC DNA]</scope>
</reference>
<name>A0A0G0V7K2_9BACT</name>
<dbReference type="PANTHER" id="PTHR43340">
    <property type="entry name" value="HYPOXANTHINE-GUANINE PHOSPHORIBOSYLTRANSFERASE"/>
    <property type="match status" value="1"/>
</dbReference>
<dbReference type="GO" id="GO:0032264">
    <property type="term" value="P:IMP salvage"/>
    <property type="evidence" value="ECO:0007669"/>
    <property type="project" value="TreeGrafter"/>
</dbReference>
<dbReference type="SUPFAM" id="SSF53271">
    <property type="entry name" value="PRTase-like"/>
    <property type="match status" value="1"/>
</dbReference>
<dbReference type="PATRIC" id="fig|1618997.3.peg.1109"/>